<evidence type="ECO:0000256" key="1">
    <source>
        <dbReference type="SAM" id="Phobius"/>
    </source>
</evidence>
<keyword evidence="1" id="KW-0472">Membrane</keyword>
<feature type="non-terminal residue" evidence="2">
    <location>
        <position position="1"/>
    </location>
</feature>
<comment type="caution">
    <text evidence="2">The sequence shown here is derived from an EMBL/GenBank/DDBJ whole genome shotgun (WGS) entry which is preliminary data.</text>
</comment>
<keyword evidence="3" id="KW-1185">Reference proteome</keyword>
<protein>
    <submittedName>
        <fullName evidence="2">Uncharacterized protein</fullName>
    </submittedName>
</protein>
<feature type="transmembrane region" description="Helical" evidence="1">
    <location>
        <begin position="71"/>
        <end position="92"/>
    </location>
</feature>
<keyword evidence="1" id="KW-1133">Transmembrane helix</keyword>
<dbReference type="AlphaFoldDB" id="A0A813DAE6"/>
<name>A0A813DAE6_POLGL</name>
<dbReference type="EMBL" id="CAJNNV010000504">
    <property type="protein sequence ID" value="CAE8582825.1"/>
    <property type="molecule type" value="Genomic_DNA"/>
</dbReference>
<dbReference type="Proteomes" id="UP000654075">
    <property type="component" value="Unassembled WGS sequence"/>
</dbReference>
<proteinExistence type="predicted"/>
<gene>
    <name evidence="2" type="ORF">PGLA1383_LOCUS1814</name>
</gene>
<evidence type="ECO:0000313" key="2">
    <source>
        <dbReference type="EMBL" id="CAE8582825.1"/>
    </source>
</evidence>
<reference evidence="2" key="1">
    <citation type="submission" date="2021-02" db="EMBL/GenBank/DDBJ databases">
        <authorList>
            <person name="Dougan E. K."/>
            <person name="Rhodes N."/>
            <person name="Thang M."/>
            <person name="Chan C."/>
        </authorList>
    </citation>
    <scope>NUCLEOTIDE SEQUENCE</scope>
</reference>
<organism evidence="2 3">
    <name type="scientific">Polarella glacialis</name>
    <name type="common">Dinoflagellate</name>
    <dbReference type="NCBI Taxonomy" id="89957"/>
    <lineage>
        <taxon>Eukaryota</taxon>
        <taxon>Sar</taxon>
        <taxon>Alveolata</taxon>
        <taxon>Dinophyceae</taxon>
        <taxon>Suessiales</taxon>
        <taxon>Suessiaceae</taxon>
        <taxon>Polarella</taxon>
    </lineage>
</organism>
<sequence>GNLFDVAAVGFWEQQCYSGKIIGSGAAPPNETWKAARLHEGGTSSLRESGNLFGLHGLCNKWQRQVAAGNALLFVALRVFVALAVVGGRSFLEHLKFPEWLADKKPPSVWSITLIKKLSELCFVRFRSFDQCLFGQSSTTGTTLMLLRMPGVEKEIATAGSLGRCNCAGGHVGSVGRAPEGSLLTVPIKVYPSRLCAVIARGFLLHARVIHEKRQTQTHFSSSAGGLSEKFRRFHVPEVLQDGYEGSTTAQREMYAEHV</sequence>
<keyword evidence="1" id="KW-0812">Transmembrane</keyword>
<evidence type="ECO:0000313" key="3">
    <source>
        <dbReference type="Proteomes" id="UP000654075"/>
    </source>
</evidence>
<accession>A0A813DAE6</accession>